<dbReference type="OrthoDB" id="1681765at2759"/>
<dbReference type="EMBL" id="BGZK01000808">
    <property type="protein sequence ID" value="GBP61237.1"/>
    <property type="molecule type" value="Genomic_DNA"/>
</dbReference>
<dbReference type="STRING" id="151549.A0A4C1XGA8"/>
<protein>
    <recommendedName>
        <fullName evidence="3">Nuclease HARBI1</fullName>
    </recommendedName>
</protein>
<organism evidence="1 2">
    <name type="scientific">Eumeta variegata</name>
    <name type="common">Bagworm moth</name>
    <name type="synonym">Eumeta japonica</name>
    <dbReference type="NCBI Taxonomy" id="151549"/>
    <lineage>
        <taxon>Eukaryota</taxon>
        <taxon>Metazoa</taxon>
        <taxon>Ecdysozoa</taxon>
        <taxon>Arthropoda</taxon>
        <taxon>Hexapoda</taxon>
        <taxon>Insecta</taxon>
        <taxon>Pterygota</taxon>
        <taxon>Neoptera</taxon>
        <taxon>Endopterygota</taxon>
        <taxon>Lepidoptera</taxon>
        <taxon>Glossata</taxon>
        <taxon>Ditrysia</taxon>
        <taxon>Tineoidea</taxon>
        <taxon>Psychidae</taxon>
        <taxon>Oiketicinae</taxon>
        <taxon>Eumeta</taxon>
    </lineage>
</organism>
<dbReference type="AlphaFoldDB" id="A0A4C1XGA8"/>
<reference evidence="1 2" key="1">
    <citation type="journal article" date="2019" name="Commun. Biol.">
        <title>The bagworm genome reveals a unique fibroin gene that provides high tensile strength.</title>
        <authorList>
            <person name="Kono N."/>
            <person name="Nakamura H."/>
            <person name="Ohtoshi R."/>
            <person name="Tomita M."/>
            <person name="Numata K."/>
            <person name="Arakawa K."/>
        </authorList>
    </citation>
    <scope>NUCLEOTIDE SEQUENCE [LARGE SCALE GENOMIC DNA]</scope>
</reference>
<proteinExistence type="predicted"/>
<gene>
    <name evidence="1" type="ORF">EVAR_45256_1</name>
</gene>
<accession>A0A4C1XGA8</accession>
<evidence type="ECO:0008006" key="3">
    <source>
        <dbReference type="Google" id="ProtNLM"/>
    </source>
</evidence>
<dbReference type="Proteomes" id="UP000299102">
    <property type="component" value="Unassembled WGS sequence"/>
</dbReference>
<evidence type="ECO:0000313" key="1">
    <source>
        <dbReference type="EMBL" id="GBP61237.1"/>
    </source>
</evidence>
<comment type="caution">
    <text evidence="1">The sequence shown here is derived from an EMBL/GenBank/DDBJ whole genome shotgun (WGS) entry which is preliminary data.</text>
</comment>
<evidence type="ECO:0000313" key="2">
    <source>
        <dbReference type="Proteomes" id="UP000299102"/>
    </source>
</evidence>
<keyword evidence="2" id="KW-1185">Reference proteome</keyword>
<name>A0A4C1XGA8_EUMVA</name>
<sequence length="186" mass="21547">MDNQTAIPMELNKIILLLAMQCIQKLISARQKKKRKRKIWVRDWISRRQDLGASAQLLTEMRVEDAAGYKNHLRMLPHQFDFLHSQVESAIQKQDTHIRNAIPAKVKLEVTLRYLATGDSLHTLEALYRVGRSTISIFLPEVCEAIYSALKDYIREVCKIVCLFVKLRLKQSLFLSRQITDGDVLL</sequence>